<keyword evidence="6" id="KW-0378">Hydrolase</keyword>
<keyword evidence="6" id="KW-0540">Nuclease</keyword>
<evidence type="ECO:0000256" key="3">
    <source>
        <dbReference type="ARBA" id="ARBA00023125"/>
    </source>
</evidence>
<dbReference type="InterPro" id="IPR051212">
    <property type="entry name" value="Type-I_RE_S_subunit"/>
</dbReference>
<dbReference type="RefSeq" id="WP_272857834.1">
    <property type="nucleotide sequence ID" value="NZ_CP067134.1"/>
</dbReference>
<dbReference type="SUPFAM" id="SSF116734">
    <property type="entry name" value="DNA methylase specificity domain"/>
    <property type="match status" value="1"/>
</dbReference>
<evidence type="ECO:0000313" key="7">
    <source>
        <dbReference type="Proteomes" id="UP001218412"/>
    </source>
</evidence>
<feature type="region of interest" description="Disordered" evidence="4">
    <location>
        <begin position="265"/>
        <end position="290"/>
    </location>
</feature>
<protein>
    <submittedName>
        <fullName evidence="6">Restriction endonuclease subunit S</fullName>
    </submittedName>
</protein>
<evidence type="ECO:0000256" key="1">
    <source>
        <dbReference type="ARBA" id="ARBA00010923"/>
    </source>
</evidence>
<accession>A0ABY7SSB3</accession>
<keyword evidence="3" id="KW-0238">DNA-binding</keyword>
<evidence type="ECO:0000256" key="4">
    <source>
        <dbReference type="SAM" id="MobiDB-lite"/>
    </source>
</evidence>
<evidence type="ECO:0000313" key="6">
    <source>
        <dbReference type="EMBL" id="WCR09745.1"/>
    </source>
</evidence>
<dbReference type="PANTHER" id="PTHR43140:SF1">
    <property type="entry name" value="TYPE I RESTRICTION ENZYME ECOKI SPECIFICITY SUBUNIT"/>
    <property type="match status" value="1"/>
</dbReference>
<keyword evidence="7" id="KW-1185">Reference proteome</keyword>
<dbReference type="PANTHER" id="PTHR43140">
    <property type="entry name" value="TYPE-1 RESTRICTION ENZYME ECOKI SPECIFICITY PROTEIN"/>
    <property type="match status" value="1"/>
</dbReference>
<dbReference type="EMBL" id="CP067134">
    <property type="protein sequence ID" value="WCR09745.1"/>
    <property type="molecule type" value="Genomic_DNA"/>
</dbReference>
<feature type="domain" description="Type I restriction modification DNA specificity" evidence="5">
    <location>
        <begin position="110"/>
        <end position="141"/>
    </location>
</feature>
<dbReference type="InterPro" id="IPR000055">
    <property type="entry name" value="Restrct_endonuc_typeI_TRD"/>
</dbReference>
<evidence type="ECO:0000256" key="2">
    <source>
        <dbReference type="ARBA" id="ARBA00022747"/>
    </source>
</evidence>
<sequence length="290" mass="31294">MTQRREAVVVTDSFGDWTPITVHLTGEISARDRTAPYKGSMFAAYPGDIVFSKIGARSGAIGMLPAEIAKAVVTPEFPVFTADPARLDGEFVKLVLRTGGFIEALRRKASGTSGRKRITPEAFQDLRIPLPPLPEQQAIVAAWRAALDKAASLELEAAETEAKAAEAFETALGFAPPTPLPDRPVFVANFKDIDRWSHEGILRRLVDGGTTHTSPFPMVQLGDVIGDLENGWSPNCLSRPAEPGEWGVLKLGAVSFGTFDENENKALPKHLKPRPHLEVNRSGFAGGSNS</sequence>
<reference evidence="6 7" key="1">
    <citation type="submission" date="2021-01" db="EMBL/GenBank/DDBJ databases">
        <title>Biogeographic distribution of Paracoccus.</title>
        <authorList>
            <person name="Hollensteiner J."/>
            <person name="Leineberger J."/>
            <person name="Brinkhoff T."/>
            <person name="Daniel R."/>
        </authorList>
    </citation>
    <scope>NUCLEOTIDE SEQUENCE [LARGE SCALE GENOMIC DNA]</scope>
    <source>
        <strain evidence="6 7">LMG25392</strain>
    </source>
</reference>
<dbReference type="InterPro" id="IPR044946">
    <property type="entry name" value="Restrct_endonuc_typeI_TRD_sf"/>
</dbReference>
<gene>
    <name evidence="6" type="ORF">JHW45_11650</name>
</gene>
<name>A0ABY7SSB3_9RHOB</name>
<comment type="similarity">
    <text evidence="1">Belongs to the type-I restriction system S methylase family.</text>
</comment>
<dbReference type="Gene3D" id="3.90.220.20">
    <property type="entry name" value="DNA methylase specificity domains"/>
    <property type="match status" value="2"/>
</dbReference>
<dbReference type="GO" id="GO:0004519">
    <property type="term" value="F:endonuclease activity"/>
    <property type="evidence" value="ECO:0007669"/>
    <property type="project" value="UniProtKB-KW"/>
</dbReference>
<dbReference type="Pfam" id="PF01420">
    <property type="entry name" value="Methylase_S"/>
    <property type="match status" value="1"/>
</dbReference>
<evidence type="ECO:0000259" key="5">
    <source>
        <dbReference type="Pfam" id="PF01420"/>
    </source>
</evidence>
<keyword evidence="6" id="KW-0255">Endonuclease</keyword>
<organism evidence="6 7">
    <name type="scientific">Paracoccus stylophorae</name>
    <dbReference type="NCBI Taxonomy" id="659350"/>
    <lineage>
        <taxon>Bacteria</taxon>
        <taxon>Pseudomonadati</taxon>
        <taxon>Pseudomonadota</taxon>
        <taxon>Alphaproteobacteria</taxon>
        <taxon>Rhodobacterales</taxon>
        <taxon>Paracoccaceae</taxon>
        <taxon>Paracoccus</taxon>
    </lineage>
</organism>
<keyword evidence="2" id="KW-0680">Restriction system</keyword>
<dbReference type="Proteomes" id="UP001218412">
    <property type="component" value="Chromosome"/>
</dbReference>
<proteinExistence type="inferred from homology"/>